<name>A0A0V0HUS0_SOLCH</name>
<reference evidence="2" key="1">
    <citation type="submission" date="2015-12" db="EMBL/GenBank/DDBJ databases">
        <title>Gene expression during late stages of embryo sac development: a critical building block for successful pollen-pistil interactions.</title>
        <authorList>
            <person name="Liu Y."/>
            <person name="Joly V."/>
            <person name="Sabar M."/>
            <person name="Matton D.P."/>
        </authorList>
    </citation>
    <scope>NUCLEOTIDE SEQUENCE</scope>
</reference>
<keyword evidence="1" id="KW-1133">Transmembrane helix</keyword>
<keyword evidence="1" id="KW-0472">Membrane</keyword>
<protein>
    <submittedName>
        <fullName evidence="2">Putative ovule protein</fullName>
    </submittedName>
</protein>
<dbReference type="AlphaFoldDB" id="A0A0V0HUS0"/>
<sequence length="65" mass="7541">MVFISWLSKRCPVWLLKKQFTNGLFNVLLVLSAISFRILDKKGMLDCYSLLASHVICFQSSRNLF</sequence>
<evidence type="ECO:0000313" key="2">
    <source>
        <dbReference type="EMBL" id="JAP24145.1"/>
    </source>
</evidence>
<dbReference type="EMBL" id="GEDG01014706">
    <property type="protein sequence ID" value="JAP24145.1"/>
    <property type="molecule type" value="Transcribed_RNA"/>
</dbReference>
<accession>A0A0V0HUS0</accession>
<proteinExistence type="predicted"/>
<organism evidence="2">
    <name type="scientific">Solanum chacoense</name>
    <name type="common">Chaco potato</name>
    <dbReference type="NCBI Taxonomy" id="4108"/>
    <lineage>
        <taxon>Eukaryota</taxon>
        <taxon>Viridiplantae</taxon>
        <taxon>Streptophyta</taxon>
        <taxon>Embryophyta</taxon>
        <taxon>Tracheophyta</taxon>
        <taxon>Spermatophyta</taxon>
        <taxon>Magnoliopsida</taxon>
        <taxon>eudicotyledons</taxon>
        <taxon>Gunneridae</taxon>
        <taxon>Pentapetalae</taxon>
        <taxon>asterids</taxon>
        <taxon>lamiids</taxon>
        <taxon>Solanales</taxon>
        <taxon>Solanaceae</taxon>
        <taxon>Solanoideae</taxon>
        <taxon>Solaneae</taxon>
        <taxon>Solanum</taxon>
    </lineage>
</organism>
<evidence type="ECO:0000256" key="1">
    <source>
        <dbReference type="SAM" id="Phobius"/>
    </source>
</evidence>
<feature type="transmembrane region" description="Helical" evidence="1">
    <location>
        <begin position="20"/>
        <end position="39"/>
    </location>
</feature>
<keyword evidence="1" id="KW-0812">Transmembrane</keyword>